<reference evidence="2 3" key="1">
    <citation type="journal article" date="2018" name="Int. J. Syst. Evol. Microbiol.">
        <title>Lactobacillus bambusae sp. nov., isolated from a traditional fermented Ma-bamboo shoots of Taiwan.</title>
        <authorList>
            <person name="Wang L.-T."/>
        </authorList>
    </citation>
    <scope>NUCLEOTIDE SEQUENCE [LARGE SCALE GENOMIC DNA]</scope>
    <source>
        <strain evidence="2 3">BS-W1</strain>
    </source>
</reference>
<name>A0A2V1MXK5_9LACO</name>
<dbReference type="AlphaFoldDB" id="A0A2V1MXK5"/>
<gene>
    <name evidence="2" type="ORF">DCM90_06900</name>
</gene>
<feature type="transmembrane region" description="Helical" evidence="1">
    <location>
        <begin position="15"/>
        <end position="35"/>
    </location>
</feature>
<accession>A0A2V1MXK5</accession>
<dbReference type="Proteomes" id="UP000245080">
    <property type="component" value="Unassembled WGS sequence"/>
</dbReference>
<proteinExistence type="predicted"/>
<organism evidence="2 3">
    <name type="scientific">Levilactobacillus bambusae</name>
    <dbReference type="NCBI Taxonomy" id="2024736"/>
    <lineage>
        <taxon>Bacteria</taxon>
        <taxon>Bacillati</taxon>
        <taxon>Bacillota</taxon>
        <taxon>Bacilli</taxon>
        <taxon>Lactobacillales</taxon>
        <taxon>Lactobacillaceae</taxon>
        <taxon>Levilactobacillus</taxon>
    </lineage>
</organism>
<keyword evidence="3" id="KW-1185">Reference proteome</keyword>
<protein>
    <submittedName>
        <fullName evidence="2">Uncharacterized protein</fullName>
    </submittedName>
</protein>
<keyword evidence="1" id="KW-1133">Transmembrane helix</keyword>
<evidence type="ECO:0000313" key="3">
    <source>
        <dbReference type="Proteomes" id="UP000245080"/>
    </source>
</evidence>
<keyword evidence="1" id="KW-0812">Transmembrane</keyword>
<dbReference type="InterPro" id="IPR023296">
    <property type="entry name" value="Glyco_hydro_beta-prop_sf"/>
</dbReference>
<sequence>MKKKENVLRTKPKRLKIVIFSILLILGSFTLYGFLIGDAQDSTVTIRQIDEDGTLIKTPTTLVGRFLQKFSFDTTISGYSPVTHQELTMRYPRMNKKMTKVYRPKMTYQDIQKRLSDSKFLGSYYDVLSSQPVNGVQFDDTDTKYNRMRIITSNDGKTWNKLNINYPNVPVRDDTLLWTGKKLFIYTTYGMFSTSNYKDWKGNVYRNEKLWDSFKSVWAPNVIDSASGKNYLVVTGNAKKQRTRKTYIAPINKSTGKISAVPTRLTIENGPTNVQSSYVSLVGQTYYLVLLTTKGHVELFKSNDLMGSFQKDDEIKLTSKKWTYRSPQLLSVNGQKRLYYTLIRQRDGASLGMRYRVINNHQIGQQKKVSNNFLTQNFNLRTNNEAKGMSHID</sequence>
<dbReference type="Gene3D" id="2.115.10.20">
    <property type="entry name" value="Glycosyl hydrolase domain, family 43"/>
    <property type="match status" value="1"/>
</dbReference>
<dbReference type="OrthoDB" id="2307617at2"/>
<evidence type="ECO:0000256" key="1">
    <source>
        <dbReference type="SAM" id="Phobius"/>
    </source>
</evidence>
<dbReference type="EMBL" id="QCXQ01000003">
    <property type="protein sequence ID" value="PWF99783.1"/>
    <property type="molecule type" value="Genomic_DNA"/>
</dbReference>
<dbReference type="RefSeq" id="WP_109250638.1">
    <property type="nucleotide sequence ID" value="NZ_QCXQ01000003.1"/>
</dbReference>
<evidence type="ECO:0000313" key="2">
    <source>
        <dbReference type="EMBL" id="PWF99783.1"/>
    </source>
</evidence>
<keyword evidence="1" id="KW-0472">Membrane</keyword>
<comment type="caution">
    <text evidence="2">The sequence shown here is derived from an EMBL/GenBank/DDBJ whole genome shotgun (WGS) entry which is preliminary data.</text>
</comment>
<dbReference type="SUPFAM" id="SSF75005">
    <property type="entry name" value="Arabinanase/levansucrase/invertase"/>
    <property type="match status" value="1"/>
</dbReference>